<evidence type="ECO:0000256" key="13">
    <source>
        <dbReference type="PIRSR" id="PIRSR000239-1"/>
    </source>
</evidence>
<evidence type="ECO:0000256" key="8">
    <source>
        <dbReference type="ARBA" id="ARBA00023284"/>
    </source>
</evidence>
<proteinExistence type="inferred from homology"/>
<organism evidence="15 16">
    <name type="scientific">Pelagicoccus albus</name>
    <dbReference type="NCBI Taxonomy" id="415222"/>
    <lineage>
        <taxon>Bacteria</taxon>
        <taxon>Pseudomonadati</taxon>
        <taxon>Verrucomicrobiota</taxon>
        <taxon>Opitutia</taxon>
        <taxon>Puniceicoccales</taxon>
        <taxon>Pelagicoccaceae</taxon>
        <taxon>Pelagicoccus</taxon>
    </lineage>
</organism>
<dbReference type="Gene3D" id="3.40.30.10">
    <property type="entry name" value="Glutaredoxin"/>
    <property type="match status" value="1"/>
</dbReference>
<dbReference type="GO" id="GO:0005737">
    <property type="term" value="C:cytoplasm"/>
    <property type="evidence" value="ECO:0007669"/>
    <property type="project" value="TreeGrafter"/>
</dbReference>
<dbReference type="PANTHER" id="PTHR42801">
    <property type="entry name" value="THIOREDOXIN-DEPENDENT PEROXIDE REDUCTASE"/>
    <property type="match status" value="1"/>
</dbReference>
<keyword evidence="7" id="KW-1015">Disulfide bond</keyword>
<evidence type="ECO:0000256" key="12">
    <source>
        <dbReference type="ARBA" id="ARBA00049091"/>
    </source>
</evidence>
<protein>
    <recommendedName>
        <fullName evidence="3">thioredoxin-dependent peroxiredoxin</fullName>
        <ecNumber evidence="3">1.11.1.24</ecNumber>
    </recommendedName>
    <alternativeName>
        <fullName evidence="9">Thioredoxin peroxidase</fullName>
    </alternativeName>
    <alternativeName>
        <fullName evidence="11">Thioredoxin-dependent peroxiredoxin Bcp</fullName>
    </alternativeName>
</protein>
<keyword evidence="8" id="KW-0676">Redox-active center</keyword>
<evidence type="ECO:0000256" key="7">
    <source>
        <dbReference type="ARBA" id="ARBA00023157"/>
    </source>
</evidence>
<keyword evidence="6" id="KW-0560">Oxidoreductase</keyword>
<dbReference type="FunFam" id="3.40.30.10:FF:000007">
    <property type="entry name" value="Thioredoxin-dependent thiol peroxidase"/>
    <property type="match status" value="1"/>
</dbReference>
<evidence type="ECO:0000256" key="3">
    <source>
        <dbReference type="ARBA" id="ARBA00013017"/>
    </source>
</evidence>
<dbReference type="InterPro" id="IPR024706">
    <property type="entry name" value="Peroxiredoxin_AhpC-typ"/>
</dbReference>
<evidence type="ECO:0000259" key="14">
    <source>
        <dbReference type="PROSITE" id="PS51352"/>
    </source>
</evidence>
<sequence>MALKIGTKAPEFELPSTSGDTFVSREMHGKRWVLYFYPKDFTPGCTKEACSFRDEFAELRQTDIPVFGVSRDSIESHLQFKAKHSLPFELLADVSGEVAKLYDARMPIIGVTKRITYLIDGDGFVAGVHDELFGDKSHVASMLKAIR</sequence>
<keyword evidence="4" id="KW-0575">Peroxidase</keyword>
<comment type="caution">
    <text evidence="15">The sequence shown here is derived from an EMBL/GenBank/DDBJ whole genome shotgun (WGS) entry which is preliminary data.</text>
</comment>
<evidence type="ECO:0000256" key="6">
    <source>
        <dbReference type="ARBA" id="ARBA00023002"/>
    </source>
</evidence>
<dbReference type="InterPro" id="IPR000866">
    <property type="entry name" value="AhpC/TSA"/>
</dbReference>
<dbReference type="InterPro" id="IPR013766">
    <property type="entry name" value="Thioredoxin_domain"/>
</dbReference>
<evidence type="ECO:0000256" key="9">
    <source>
        <dbReference type="ARBA" id="ARBA00032824"/>
    </source>
</evidence>
<evidence type="ECO:0000256" key="2">
    <source>
        <dbReference type="ARBA" id="ARBA00011245"/>
    </source>
</evidence>
<dbReference type="EC" id="1.11.1.24" evidence="3"/>
<dbReference type="PANTHER" id="PTHR42801:SF4">
    <property type="entry name" value="AHPC_TSA FAMILY PROTEIN"/>
    <property type="match status" value="1"/>
</dbReference>
<dbReference type="AlphaFoldDB" id="A0A7X1B6H6"/>
<dbReference type="SUPFAM" id="SSF52833">
    <property type="entry name" value="Thioredoxin-like"/>
    <property type="match status" value="1"/>
</dbReference>
<evidence type="ECO:0000256" key="10">
    <source>
        <dbReference type="ARBA" id="ARBA00038489"/>
    </source>
</evidence>
<dbReference type="GO" id="GO:0008379">
    <property type="term" value="F:thioredoxin peroxidase activity"/>
    <property type="evidence" value="ECO:0007669"/>
    <property type="project" value="TreeGrafter"/>
</dbReference>
<comment type="catalytic activity">
    <reaction evidence="12">
        <text>a hydroperoxide + [thioredoxin]-dithiol = an alcohol + [thioredoxin]-disulfide + H2O</text>
        <dbReference type="Rhea" id="RHEA:62620"/>
        <dbReference type="Rhea" id="RHEA-COMP:10698"/>
        <dbReference type="Rhea" id="RHEA-COMP:10700"/>
        <dbReference type="ChEBI" id="CHEBI:15377"/>
        <dbReference type="ChEBI" id="CHEBI:29950"/>
        <dbReference type="ChEBI" id="CHEBI:30879"/>
        <dbReference type="ChEBI" id="CHEBI:35924"/>
        <dbReference type="ChEBI" id="CHEBI:50058"/>
        <dbReference type="EC" id="1.11.1.24"/>
    </reaction>
</comment>
<dbReference type="GO" id="GO:0034599">
    <property type="term" value="P:cellular response to oxidative stress"/>
    <property type="evidence" value="ECO:0007669"/>
    <property type="project" value="TreeGrafter"/>
</dbReference>
<dbReference type="CDD" id="cd03017">
    <property type="entry name" value="PRX_BCP"/>
    <property type="match status" value="1"/>
</dbReference>
<evidence type="ECO:0000313" key="16">
    <source>
        <dbReference type="Proteomes" id="UP000526501"/>
    </source>
</evidence>
<keyword evidence="16" id="KW-1185">Reference proteome</keyword>
<comment type="subunit">
    <text evidence="2">Monomer.</text>
</comment>
<evidence type="ECO:0000313" key="15">
    <source>
        <dbReference type="EMBL" id="MBC2606556.1"/>
    </source>
</evidence>
<dbReference type="InterPro" id="IPR036249">
    <property type="entry name" value="Thioredoxin-like_sf"/>
</dbReference>
<feature type="domain" description="Thioredoxin" evidence="14">
    <location>
        <begin position="3"/>
        <end position="147"/>
    </location>
</feature>
<comment type="function">
    <text evidence="1">Thiol-specific peroxidase that catalyzes the reduction of hydrogen peroxide and organic hydroperoxides to water and alcohols, respectively. Plays a role in cell protection against oxidative stress by detoxifying peroxides and as sensor of hydrogen peroxide-mediated signaling events.</text>
</comment>
<evidence type="ECO:0000256" key="11">
    <source>
        <dbReference type="ARBA" id="ARBA00042639"/>
    </source>
</evidence>
<dbReference type="InterPro" id="IPR050924">
    <property type="entry name" value="Peroxiredoxin_BCP/PrxQ"/>
</dbReference>
<feature type="active site" description="Cysteine sulfenic acid (-SOH) intermediate; for peroxidase activity" evidence="13">
    <location>
        <position position="45"/>
    </location>
</feature>
<dbReference type="Proteomes" id="UP000526501">
    <property type="component" value="Unassembled WGS sequence"/>
</dbReference>
<accession>A0A7X1B6H6</accession>
<comment type="similarity">
    <text evidence="10">Belongs to the peroxiredoxin family. BCP/PrxQ subfamily.</text>
</comment>
<dbReference type="GO" id="GO:0045454">
    <property type="term" value="P:cell redox homeostasis"/>
    <property type="evidence" value="ECO:0007669"/>
    <property type="project" value="TreeGrafter"/>
</dbReference>
<reference evidence="15 16" key="1">
    <citation type="submission" date="2020-07" db="EMBL/GenBank/DDBJ databases">
        <authorList>
            <person name="Feng X."/>
        </authorList>
    </citation>
    <scope>NUCLEOTIDE SEQUENCE [LARGE SCALE GENOMIC DNA]</scope>
    <source>
        <strain evidence="15 16">JCM23202</strain>
    </source>
</reference>
<name>A0A7X1B6H6_9BACT</name>
<dbReference type="EMBL" id="JACHVC010000012">
    <property type="protein sequence ID" value="MBC2606556.1"/>
    <property type="molecule type" value="Genomic_DNA"/>
</dbReference>
<dbReference type="Pfam" id="PF00578">
    <property type="entry name" value="AhpC-TSA"/>
    <property type="match status" value="1"/>
</dbReference>
<dbReference type="RefSeq" id="WP_185660426.1">
    <property type="nucleotide sequence ID" value="NZ_CAWPOO010000012.1"/>
</dbReference>
<dbReference type="PROSITE" id="PS51352">
    <property type="entry name" value="THIOREDOXIN_2"/>
    <property type="match status" value="1"/>
</dbReference>
<keyword evidence="5" id="KW-0049">Antioxidant</keyword>
<evidence type="ECO:0000256" key="5">
    <source>
        <dbReference type="ARBA" id="ARBA00022862"/>
    </source>
</evidence>
<evidence type="ECO:0000256" key="4">
    <source>
        <dbReference type="ARBA" id="ARBA00022559"/>
    </source>
</evidence>
<dbReference type="PIRSF" id="PIRSF000239">
    <property type="entry name" value="AHPC"/>
    <property type="match status" value="1"/>
</dbReference>
<evidence type="ECO:0000256" key="1">
    <source>
        <dbReference type="ARBA" id="ARBA00003330"/>
    </source>
</evidence>
<gene>
    <name evidence="15" type="ORF">H5P27_10930</name>
</gene>